<name>A0A7H0SNR1_9CORY</name>
<evidence type="ECO:0000259" key="2">
    <source>
        <dbReference type="PROSITE" id="PS51340"/>
    </source>
</evidence>
<dbReference type="RefSeq" id="WP_187975641.1">
    <property type="nucleotide sequence ID" value="NZ_CP046884.1"/>
</dbReference>
<proteinExistence type="predicted"/>
<dbReference type="PANTHER" id="PTHR30212:SF2">
    <property type="entry name" value="PROTEIN YIIM"/>
    <property type="match status" value="1"/>
</dbReference>
<sequence length="216" mass="23501">MNGVVLSTNVASPQPDPGGAARRSGILKVPCEKIELVIPGLDYGDGSGVVGDFVGDSRHHGGYHKAIYGFNREELNFWEHVLGTSLPSGFFGENLTVAELNLSELMINQRVHIGSALLEVSVPRIPCRTFASWLDVHGWTKKFTERAQCGTYFRIIKPGTIFPGDHLVLSSPPSHGVTVSEAFQAKMGNRVFARRVAAHCLPGHHHAELARLVGEK</sequence>
<dbReference type="SUPFAM" id="SSF50800">
    <property type="entry name" value="PK beta-barrel domain-like"/>
    <property type="match status" value="1"/>
</dbReference>
<feature type="domain" description="MOSC" evidence="2">
    <location>
        <begin position="36"/>
        <end position="170"/>
    </location>
</feature>
<dbReference type="Proteomes" id="UP000516320">
    <property type="component" value="Chromosome"/>
</dbReference>
<protein>
    <submittedName>
        <fullName evidence="3">MOSC domain-containing protein</fullName>
    </submittedName>
</protein>
<feature type="compositionally biased region" description="Polar residues" evidence="1">
    <location>
        <begin position="1"/>
        <end position="12"/>
    </location>
</feature>
<dbReference type="PANTHER" id="PTHR30212">
    <property type="entry name" value="PROTEIN YIIM"/>
    <property type="match status" value="1"/>
</dbReference>
<evidence type="ECO:0000256" key="1">
    <source>
        <dbReference type="SAM" id="MobiDB-lite"/>
    </source>
</evidence>
<dbReference type="GO" id="GO:0030151">
    <property type="term" value="F:molybdenum ion binding"/>
    <property type="evidence" value="ECO:0007669"/>
    <property type="project" value="InterPro"/>
</dbReference>
<accession>A0A7H0SNR1</accession>
<dbReference type="KEGG" id="cpoy:GP475_05665"/>
<dbReference type="Pfam" id="PF03473">
    <property type="entry name" value="MOSC"/>
    <property type="match status" value="1"/>
</dbReference>
<dbReference type="GO" id="GO:0003824">
    <property type="term" value="F:catalytic activity"/>
    <property type="evidence" value="ECO:0007669"/>
    <property type="project" value="InterPro"/>
</dbReference>
<dbReference type="EMBL" id="CP046884">
    <property type="protein sequence ID" value="QNQ90186.1"/>
    <property type="molecule type" value="Genomic_DNA"/>
</dbReference>
<dbReference type="InterPro" id="IPR005302">
    <property type="entry name" value="MoCF_Sase_C"/>
</dbReference>
<keyword evidence="4" id="KW-1185">Reference proteome</keyword>
<dbReference type="PROSITE" id="PS51340">
    <property type="entry name" value="MOSC"/>
    <property type="match status" value="1"/>
</dbReference>
<dbReference type="AlphaFoldDB" id="A0A7H0SNR1"/>
<gene>
    <name evidence="3" type="ORF">GP475_05665</name>
</gene>
<feature type="region of interest" description="Disordered" evidence="1">
    <location>
        <begin position="1"/>
        <end position="23"/>
    </location>
</feature>
<dbReference type="InterPro" id="IPR052353">
    <property type="entry name" value="Benzoxazolinone_Detox_Enz"/>
</dbReference>
<evidence type="ECO:0000313" key="3">
    <source>
        <dbReference type="EMBL" id="QNQ90186.1"/>
    </source>
</evidence>
<dbReference type="InterPro" id="IPR011037">
    <property type="entry name" value="Pyrv_Knase-like_insert_dom_sf"/>
</dbReference>
<evidence type="ECO:0000313" key="4">
    <source>
        <dbReference type="Proteomes" id="UP000516320"/>
    </source>
</evidence>
<organism evidence="3 4">
    <name type="scientific">Corynebacterium poyangense</name>
    <dbReference type="NCBI Taxonomy" id="2684405"/>
    <lineage>
        <taxon>Bacteria</taxon>
        <taxon>Bacillati</taxon>
        <taxon>Actinomycetota</taxon>
        <taxon>Actinomycetes</taxon>
        <taxon>Mycobacteriales</taxon>
        <taxon>Corynebacteriaceae</taxon>
        <taxon>Corynebacterium</taxon>
    </lineage>
</organism>
<dbReference type="GO" id="GO:0030170">
    <property type="term" value="F:pyridoxal phosphate binding"/>
    <property type="evidence" value="ECO:0007669"/>
    <property type="project" value="InterPro"/>
</dbReference>
<reference evidence="3 4" key="1">
    <citation type="submission" date="2019-12" db="EMBL/GenBank/DDBJ databases">
        <title>Corynebacterium sp. nov., isolated from feces of the Anser Albifrons in China.</title>
        <authorList>
            <person name="Liu Q."/>
        </authorList>
    </citation>
    <scope>NUCLEOTIDE SEQUENCE [LARGE SCALE GENOMIC DNA]</scope>
    <source>
        <strain evidence="3 4">4H37-19</strain>
    </source>
</reference>
<dbReference type="Gene3D" id="2.40.33.20">
    <property type="entry name" value="PK beta-barrel domain-like"/>
    <property type="match status" value="1"/>
</dbReference>